<name>A0A7J7ST80_MYOMY</name>
<gene>
    <name evidence="1" type="ORF">mMyoMyo1_015871</name>
</gene>
<organism evidence="1 2">
    <name type="scientific">Myotis myotis</name>
    <name type="common">Greater mouse-eared bat</name>
    <name type="synonym">Vespertilio myotis</name>
    <dbReference type="NCBI Taxonomy" id="51298"/>
    <lineage>
        <taxon>Eukaryota</taxon>
        <taxon>Metazoa</taxon>
        <taxon>Chordata</taxon>
        <taxon>Craniata</taxon>
        <taxon>Vertebrata</taxon>
        <taxon>Euteleostomi</taxon>
        <taxon>Mammalia</taxon>
        <taxon>Eutheria</taxon>
        <taxon>Laurasiatheria</taxon>
        <taxon>Chiroptera</taxon>
        <taxon>Yangochiroptera</taxon>
        <taxon>Vespertilionidae</taxon>
        <taxon>Myotis</taxon>
    </lineage>
</organism>
<dbReference type="EMBL" id="JABWUV010000018">
    <property type="protein sequence ID" value="KAF6291413.1"/>
    <property type="molecule type" value="Genomic_DNA"/>
</dbReference>
<comment type="caution">
    <text evidence="1">The sequence shown here is derived from an EMBL/GenBank/DDBJ whole genome shotgun (WGS) entry which is preliminary data.</text>
</comment>
<dbReference type="AlphaFoldDB" id="A0A7J7ST80"/>
<keyword evidence="2" id="KW-1185">Reference proteome</keyword>
<sequence>MGKDCHLTRNVDHLLTCHHPPSCLHSSILLRIDRPYLEDQALSPRSSKYRTKMKYGSKEEGSSQNSLQLWSALVNGVKRKSGGWKNRGRQLVPRN</sequence>
<protein>
    <submittedName>
        <fullName evidence="1">Proline rich coiled-coil 2C</fullName>
    </submittedName>
</protein>
<evidence type="ECO:0000313" key="1">
    <source>
        <dbReference type="EMBL" id="KAF6291413.1"/>
    </source>
</evidence>
<dbReference type="Proteomes" id="UP000527355">
    <property type="component" value="Unassembled WGS sequence"/>
</dbReference>
<accession>A0A7J7ST80</accession>
<evidence type="ECO:0000313" key="2">
    <source>
        <dbReference type="Proteomes" id="UP000527355"/>
    </source>
</evidence>
<reference evidence="1 2" key="1">
    <citation type="journal article" date="2020" name="Nature">
        <title>Six reference-quality genomes reveal evolution of bat adaptations.</title>
        <authorList>
            <person name="Jebb D."/>
            <person name="Huang Z."/>
            <person name="Pippel M."/>
            <person name="Hughes G.M."/>
            <person name="Lavrichenko K."/>
            <person name="Devanna P."/>
            <person name="Winkler S."/>
            <person name="Jermiin L.S."/>
            <person name="Skirmuntt E.C."/>
            <person name="Katzourakis A."/>
            <person name="Burkitt-Gray L."/>
            <person name="Ray D.A."/>
            <person name="Sullivan K.A.M."/>
            <person name="Roscito J.G."/>
            <person name="Kirilenko B.M."/>
            <person name="Davalos L.M."/>
            <person name="Corthals A.P."/>
            <person name="Power M.L."/>
            <person name="Jones G."/>
            <person name="Ransome R.D."/>
            <person name="Dechmann D.K.N."/>
            <person name="Locatelli A.G."/>
            <person name="Puechmaille S.J."/>
            <person name="Fedrigo O."/>
            <person name="Jarvis E.D."/>
            <person name="Hiller M."/>
            <person name="Vernes S.C."/>
            <person name="Myers E.W."/>
            <person name="Teeling E.C."/>
        </authorList>
    </citation>
    <scope>NUCLEOTIDE SEQUENCE [LARGE SCALE GENOMIC DNA]</scope>
    <source>
        <strain evidence="1">MMyoMyo1</strain>
        <tissue evidence="1">Flight muscle</tissue>
    </source>
</reference>
<proteinExistence type="predicted"/>